<reference evidence="2 3" key="1">
    <citation type="submission" date="2022-08" db="EMBL/GenBank/DDBJ databases">
        <title>Genome Sequence of the sulphate-reducing bacterium, Pseudodesulfovibrio sp. SYK.</title>
        <authorList>
            <person name="Kondo R."/>
            <person name="Kataoka T."/>
        </authorList>
    </citation>
    <scope>NUCLEOTIDE SEQUENCE [LARGE SCALE GENOMIC DNA]</scope>
    <source>
        <strain evidence="2 3">SYK</strain>
    </source>
</reference>
<gene>
    <name evidence="2" type="ORF">SYK_15820</name>
</gene>
<feature type="transmembrane region" description="Helical" evidence="1">
    <location>
        <begin position="226"/>
        <end position="250"/>
    </location>
</feature>
<feature type="transmembrane region" description="Helical" evidence="1">
    <location>
        <begin position="296"/>
        <end position="316"/>
    </location>
</feature>
<dbReference type="RefSeq" id="WP_281763079.1">
    <property type="nucleotide sequence ID" value="NZ_AP026709.1"/>
</dbReference>
<feature type="transmembrane region" description="Helical" evidence="1">
    <location>
        <begin position="109"/>
        <end position="139"/>
    </location>
</feature>
<keyword evidence="1" id="KW-0472">Membrane</keyword>
<accession>A0ABN6S505</accession>
<feature type="transmembrane region" description="Helical" evidence="1">
    <location>
        <begin position="151"/>
        <end position="175"/>
    </location>
</feature>
<keyword evidence="1" id="KW-1133">Transmembrane helix</keyword>
<feature type="transmembrane region" description="Helical" evidence="1">
    <location>
        <begin position="7"/>
        <end position="28"/>
    </location>
</feature>
<evidence type="ECO:0008006" key="4">
    <source>
        <dbReference type="Google" id="ProtNLM"/>
    </source>
</evidence>
<organism evidence="2 3">
    <name type="scientific">Pseudodesulfovibrio nedwellii</name>
    <dbReference type="NCBI Taxonomy" id="2973072"/>
    <lineage>
        <taxon>Bacteria</taxon>
        <taxon>Pseudomonadati</taxon>
        <taxon>Thermodesulfobacteriota</taxon>
        <taxon>Desulfovibrionia</taxon>
        <taxon>Desulfovibrionales</taxon>
        <taxon>Desulfovibrionaceae</taxon>
    </lineage>
</organism>
<dbReference type="Proteomes" id="UP001317742">
    <property type="component" value="Chromosome"/>
</dbReference>
<evidence type="ECO:0000256" key="1">
    <source>
        <dbReference type="SAM" id="Phobius"/>
    </source>
</evidence>
<protein>
    <recommendedName>
        <fullName evidence="4">Glycosyltransferase RgtA/B/C/D-like domain-containing protein</fullName>
    </recommendedName>
</protein>
<evidence type="ECO:0000313" key="3">
    <source>
        <dbReference type="Proteomes" id="UP001317742"/>
    </source>
</evidence>
<feature type="transmembrane region" description="Helical" evidence="1">
    <location>
        <begin position="262"/>
        <end position="284"/>
    </location>
</feature>
<feature type="transmembrane region" description="Helical" evidence="1">
    <location>
        <begin position="328"/>
        <end position="347"/>
    </location>
</feature>
<dbReference type="EMBL" id="AP026709">
    <property type="protein sequence ID" value="BDQ37222.1"/>
    <property type="molecule type" value="Genomic_DNA"/>
</dbReference>
<name>A0ABN6S505_9BACT</name>
<evidence type="ECO:0000313" key="2">
    <source>
        <dbReference type="EMBL" id="BDQ37222.1"/>
    </source>
</evidence>
<feature type="transmembrane region" description="Helical" evidence="1">
    <location>
        <begin position="76"/>
        <end position="97"/>
    </location>
</feature>
<proteinExistence type="predicted"/>
<keyword evidence="3" id="KW-1185">Reference proteome</keyword>
<keyword evidence="1" id="KW-0812">Transmembrane</keyword>
<feature type="transmembrane region" description="Helical" evidence="1">
    <location>
        <begin position="195"/>
        <end position="214"/>
    </location>
</feature>
<sequence length="485" mass="56401">MQTIYKQITILIAVLVLVPILLVTHSMWDNDTVAMYFYTQDTVYLKEILTHGWYTAYALYFVLGKVFQLTGIFPRVFFSIITACSIVGLAHETFVYLQKQFELSKVAAWFGALIVLTFPLWHVTMASCMSISVMFIWTFMWAVNLRYKRPLISFILFVFSLNYYSLFSFAIGILAVEYIMTVTRQNVGRLTRNGFLYSIALTVYYLLITSFVEVHGETHDYNLLDVHSVIVAGIGYIAASVVILGGWMIWKRQTSSSDDANRIVRFLLSFITLFFFSIFAYVYVGRPLRFFQFGSFGGRHAILTCVPFAILFAISAEELLKRHATKTFHGVAAFILTAFIILLYQGYSHKAAALLFKEMLVSSLQAIESPESGFVSLLEDGYKAPRHVHIYSVALCFYRAYGKGEWMPNGFWKRRGYNYSLNDLKNIYHSEKVKKQMFAFEVTGDAFTKYRYKIDNYHQEGRFWYWYNYFFKDYSYFSPRLIKIE</sequence>